<feature type="region of interest" description="Disordered" evidence="1">
    <location>
        <begin position="67"/>
        <end position="105"/>
    </location>
</feature>
<name>D2B7D3_STRRD</name>
<dbReference type="KEGG" id="sro:Sros_6957"/>
<evidence type="ECO:0000313" key="2">
    <source>
        <dbReference type="EMBL" id="ACZ89658.1"/>
    </source>
</evidence>
<accession>D2B7D3</accession>
<proteinExistence type="predicted"/>
<evidence type="ECO:0000256" key="1">
    <source>
        <dbReference type="SAM" id="MobiDB-lite"/>
    </source>
</evidence>
<keyword evidence="3" id="KW-1185">Reference proteome</keyword>
<feature type="compositionally biased region" description="Polar residues" evidence="1">
    <location>
        <begin position="67"/>
        <end position="81"/>
    </location>
</feature>
<dbReference type="EMBL" id="CP001814">
    <property type="protein sequence ID" value="ACZ89658.1"/>
    <property type="molecule type" value="Genomic_DNA"/>
</dbReference>
<feature type="compositionally biased region" description="Basic residues" evidence="1">
    <location>
        <begin position="89"/>
        <end position="99"/>
    </location>
</feature>
<dbReference type="AlphaFoldDB" id="D2B7D3"/>
<sequence>MVRGRLIRAAPYKVLPAARAGEGRCGFSLICWDWRHYGHPIPTDQGKPLIITAPGAHRRLLCLVRSTTAPSPGLPTRSSASPPEYRPQATRHRPARMARPRATPPAPRCAFDLSPRTACCQGSCHQVQASALCLVREAFVGFLRIFRGIRDEPGHVRPALIRFREDARRGQVTAGPRGSRMGRGACHRLGAGAGREDPDVADCLADRRGGGRARAHVSPVAARAESQQASADGPATSGLGTSSGVAGRATPGGCGRRQSARRRVCNSAASRMWAREGKT</sequence>
<dbReference type="HOGENOM" id="CLU_997207_0_0_11"/>
<dbReference type="Proteomes" id="UP000002029">
    <property type="component" value="Chromosome"/>
</dbReference>
<reference evidence="2 3" key="1">
    <citation type="journal article" date="2010" name="Stand. Genomic Sci.">
        <title>Complete genome sequence of Streptosporangium roseum type strain (NI 9100).</title>
        <authorList>
            <person name="Nolan M."/>
            <person name="Sikorski J."/>
            <person name="Jando M."/>
            <person name="Lucas S."/>
            <person name="Lapidus A."/>
            <person name="Glavina Del Rio T."/>
            <person name="Chen F."/>
            <person name="Tice H."/>
            <person name="Pitluck S."/>
            <person name="Cheng J.F."/>
            <person name="Chertkov O."/>
            <person name="Sims D."/>
            <person name="Meincke L."/>
            <person name="Brettin T."/>
            <person name="Han C."/>
            <person name="Detter J.C."/>
            <person name="Bruce D."/>
            <person name="Goodwin L."/>
            <person name="Land M."/>
            <person name="Hauser L."/>
            <person name="Chang Y.J."/>
            <person name="Jeffries C.D."/>
            <person name="Ivanova N."/>
            <person name="Mavromatis K."/>
            <person name="Mikhailova N."/>
            <person name="Chen A."/>
            <person name="Palaniappan K."/>
            <person name="Chain P."/>
            <person name="Rohde M."/>
            <person name="Goker M."/>
            <person name="Bristow J."/>
            <person name="Eisen J.A."/>
            <person name="Markowitz V."/>
            <person name="Hugenholtz P."/>
            <person name="Kyrpides N.C."/>
            <person name="Klenk H.P."/>
        </authorList>
    </citation>
    <scope>NUCLEOTIDE SEQUENCE [LARGE SCALE GENOMIC DNA]</scope>
    <source>
        <strain evidence="3">ATCC 12428 / DSM 43021 / JCM 3005 / NI 9100</strain>
    </source>
</reference>
<evidence type="ECO:0000313" key="3">
    <source>
        <dbReference type="Proteomes" id="UP000002029"/>
    </source>
</evidence>
<gene>
    <name evidence="2" type="ordered locus">Sros_6957</name>
</gene>
<protein>
    <submittedName>
        <fullName evidence="2">Uncharacterized protein</fullName>
    </submittedName>
</protein>
<feature type="region of interest" description="Disordered" evidence="1">
    <location>
        <begin position="214"/>
        <end position="279"/>
    </location>
</feature>
<organism evidence="2 3">
    <name type="scientific">Streptosporangium roseum (strain ATCC 12428 / DSM 43021 / JCM 3005 / KCTC 9067 / NCIMB 10171 / NRRL 2505 / NI 9100)</name>
    <dbReference type="NCBI Taxonomy" id="479432"/>
    <lineage>
        <taxon>Bacteria</taxon>
        <taxon>Bacillati</taxon>
        <taxon>Actinomycetota</taxon>
        <taxon>Actinomycetes</taxon>
        <taxon>Streptosporangiales</taxon>
        <taxon>Streptosporangiaceae</taxon>
        <taxon>Streptosporangium</taxon>
    </lineage>
</organism>